<evidence type="ECO:0000256" key="2">
    <source>
        <dbReference type="ARBA" id="ARBA00022833"/>
    </source>
</evidence>
<feature type="compositionally biased region" description="Basic and acidic residues" evidence="7">
    <location>
        <begin position="35"/>
        <end position="52"/>
    </location>
</feature>
<feature type="compositionally biased region" description="Pro residues" evidence="7">
    <location>
        <begin position="53"/>
        <end position="66"/>
    </location>
</feature>
<dbReference type="PANTHER" id="PTHR47659">
    <property type="entry name" value="ZN(II)2CYS6 TRANSCRIPTION FACTOR (EUROFUNG)-RELATED"/>
    <property type="match status" value="1"/>
</dbReference>
<evidence type="ECO:0000256" key="3">
    <source>
        <dbReference type="ARBA" id="ARBA00023015"/>
    </source>
</evidence>
<feature type="region of interest" description="Disordered" evidence="7">
    <location>
        <begin position="1"/>
        <end position="208"/>
    </location>
</feature>
<feature type="compositionally biased region" description="Low complexity" evidence="7">
    <location>
        <begin position="563"/>
        <end position="575"/>
    </location>
</feature>
<feature type="compositionally biased region" description="Low complexity" evidence="7">
    <location>
        <begin position="139"/>
        <end position="157"/>
    </location>
</feature>
<dbReference type="InterPro" id="IPR036864">
    <property type="entry name" value="Zn2-C6_fun-type_DNA-bd_sf"/>
</dbReference>
<keyword evidence="3" id="KW-0805">Transcription regulation</keyword>
<feature type="compositionally biased region" description="Basic and acidic residues" evidence="7">
    <location>
        <begin position="252"/>
        <end position="261"/>
    </location>
</feature>
<proteinExistence type="predicted"/>
<comment type="caution">
    <text evidence="9">The sequence shown here is derived from an EMBL/GenBank/DDBJ whole genome shotgun (WGS) entry which is preliminary data.</text>
</comment>
<dbReference type="Gene3D" id="4.10.240.10">
    <property type="entry name" value="Zn(2)-C6 fungal-type DNA-binding domain"/>
    <property type="match status" value="1"/>
</dbReference>
<dbReference type="GO" id="GO:0003677">
    <property type="term" value="F:DNA binding"/>
    <property type="evidence" value="ECO:0007669"/>
    <property type="project" value="UniProtKB-KW"/>
</dbReference>
<evidence type="ECO:0000256" key="7">
    <source>
        <dbReference type="SAM" id="MobiDB-lite"/>
    </source>
</evidence>
<dbReference type="SUPFAM" id="SSF57701">
    <property type="entry name" value="Zn2/Cys6 DNA-binding domain"/>
    <property type="match status" value="1"/>
</dbReference>
<dbReference type="GO" id="GO:0000981">
    <property type="term" value="F:DNA-binding transcription factor activity, RNA polymerase II-specific"/>
    <property type="evidence" value="ECO:0007669"/>
    <property type="project" value="InterPro"/>
</dbReference>
<dbReference type="Proteomes" id="UP001201980">
    <property type="component" value="Unassembled WGS sequence"/>
</dbReference>
<dbReference type="GO" id="GO:0008270">
    <property type="term" value="F:zinc ion binding"/>
    <property type="evidence" value="ECO:0007669"/>
    <property type="project" value="InterPro"/>
</dbReference>
<keyword evidence="6" id="KW-0539">Nucleus</keyword>
<keyword evidence="5" id="KW-0804">Transcription</keyword>
<reference evidence="9" key="1">
    <citation type="submission" date="2022-07" db="EMBL/GenBank/DDBJ databases">
        <title>Draft genome sequence of Zalerion maritima ATCC 34329, a (micro)plastics degrading marine fungus.</title>
        <authorList>
            <person name="Paco A."/>
            <person name="Goncalves M.F.M."/>
            <person name="Rocha-Santos T.A.P."/>
            <person name="Alves A."/>
        </authorList>
    </citation>
    <scope>NUCLEOTIDE SEQUENCE</scope>
    <source>
        <strain evidence="9">ATCC 34329</strain>
    </source>
</reference>
<feature type="region of interest" description="Disordered" evidence="7">
    <location>
        <begin position="246"/>
        <end position="282"/>
    </location>
</feature>
<accession>A0AAD5RI06</accession>
<dbReference type="PANTHER" id="PTHR47659:SF4">
    <property type="entry name" value="ZN(II)2CYS6 TRANSCRIPTION FACTOR (EUROFUNG)"/>
    <property type="match status" value="1"/>
</dbReference>
<protein>
    <recommendedName>
        <fullName evidence="8">Zn(2)-C6 fungal-type domain-containing protein</fullName>
    </recommendedName>
</protein>
<feature type="compositionally biased region" description="Low complexity" evidence="7">
    <location>
        <begin position="473"/>
        <end position="495"/>
    </location>
</feature>
<dbReference type="AlphaFoldDB" id="A0AAD5RI06"/>
<gene>
    <name evidence="9" type="ORF">MKZ38_007497</name>
</gene>
<keyword evidence="1" id="KW-0479">Metal-binding</keyword>
<sequence>MHVLSRLTPTPVPPPPPLGQRRGAPANLARLTLDLIRDRAEPERTYRSRDDYPSPPMSGSPPPPPNTNLEAGDRSQGSYQPASHDVYRHSSAPGQGDMRSQFQPPIRPHGSEATLHSFRRPGDVSPRSMTTGYPQQTIPQPLELQQAPQLQPHQHPYLPAPPQGPGSAPLGPPGGPSQSAFQVPSRPPVGENPGFTSPRAQRKTKGHVASACVPCKKAHLRCDSQRPCGRCVNNGRKDACIDVQHKKRGRPRLRDDKDSSRFDPQGPIGTTFDDPLRRPQPSYRVLKSQPTESVQPRFLERAPMSDANTFPAPLSITTRPAEPVAFLTMALVVTKASATFRDAIGVQAIEGVGLTDIVARNDQDKVRRRHQEMLEDQREREPQYLPPIFNKEQEERVIRSLAFNPEQISRFSLEKQDTLTFQATDGQQRTYSVRMGLAKQDSIYFIVLVLNTSTPVQQQPFPYPSPSPRSRDIPYSYQPAQHSFSHPSPASAPFESARRYPPEGVYGPGPSPSPRQPSHMMSGLSPVYAPSANRPEAPLSYQIPRSELTPTTRPPQSQPEFQLPPIRSQPQQSPAQAPPTPWPRDERPNRVDIGGLIEKPNPDPRQ</sequence>
<keyword evidence="10" id="KW-1185">Reference proteome</keyword>
<evidence type="ECO:0000256" key="4">
    <source>
        <dbReference type="ARBA" id="ARBA00023125"/>
    </source>
</evidence>
<dbReference type="PROSITE" id="PS00463">
    <property type="entry name" value="ZN2_CY6_FUNGAL_1"/>
    <property type="match status" value="1"/>
</dbReference>
<organism evidence="9 10">
    <name type="scientific">Zalerion maritima</name>
    <dbReference type="NCBI Taxonomy" id="339359"/>
    <lineage>
        <taxon>Eukaryota</taxon>
        <taxon>Fungi</taxon>
        <taxon>Dikarya</taxon>
        <taxon>Ascomycota</taxon>
        <taxon>Pezizomycotina</taxon>
        <taxon>Sordariomycetes</taxon>
        <taxon>Lulworthiomycetidae</taxon>
        <taxon>Lulworthiales</taxon>
        <taxon>Lulworthiaceae</taxon>
        <taxon>Zalerion</taxon>
    </lineage>
</organism>
<keyword evidence="4" id="KW-0238">DNA-binding</keyword>
<name>A0AAD5RI06_9PEZI</name>
<feature type="compositionally biased region" description="Pro residues" evidence="7">
    <location>
        <begin position="158"/>
        <end position="175"/>
    </location>
</feature>
<feature type="domain" description="Zn(2)-C6 fungal-type" evidence="8">
    <location>
        <begin position="211"/>
        <end position="240"/>
    </location>
</feature>
<dbReference type="EMBL" id="JAKWBI020000490">
    <property type="protein sequence ID" value="KAJ2894503.1"/>
    <property type="molecule type" value="Genomic_DNA"/>
</dbReference>
<evidence type="ECO:0000259" key="8">
    <source>
        <dbReference type="PROSITE" id="PS50048"/>
    </source>
</evidence>
<dbReference type="SMART" id="SM00066">
    <property type="entry name" value="GAL4"/>
    <property type="match status" value="1"/>
</dbReference>
<evidence type="ECO:0000313" key="9">
    <source>
        <dbReference type="EMBL" id="KAJ2894503.1"/>
    </source>
</evidence>
<evidence type="ECO:0000256" key="1">
    <source>
        <dbReference type="ARBA" id="ARBA00022723"/>
    </source>
</evidence>
<dbReference type="InterPro" id="IPR001138">
    <property type="entry name" value="Zn2Cys6_DnaBD"/>
</dbReference>
<feature type="compositionally biased region" description="Polar residues" evidence="7">
    <location>
        <begin position="127"/>
        <end position="138"/>
    </location>
</feature>
<evidence type="ECO:0000256" key="6">
    <source>
        <dbReference type="ARBA" id="ARBA00023242"/>
    </source>
</evidence>
<keyword evidence="2" id="KW-0862">Zinc</keyword>
<dbReference type="CDD" id="cd00067">
    <property type="entry name" value="GAL4"/>
    <property type="match status" value="1"/>
</dbReference>
<feature type="region of interest" description="Disordered" evidence="7">
    <location>
        <begin position="456"/>
        <end position="606"/>
    </location>
</feature>
<evidence type="ECO:0000313" key="10">
    <source>
        <dbReference type="Proteomes" id="UP001201980"/>
    </source>
</evidence>
<dbReference type="PROSITE" id="PS50048">
    <property type="entry name" value="ZN2_CY6_FUNGAL_2"/>
    <property type="match status" value="1"/>
</dbReference>
<dbReference type="Pfam" id="PF00172">
    <property type="entry name" value="Zn_clus"/>
    <property type="match status" value="1"/>
</dbReference>
<dbReference type="InterPro" id="IPR050335">
    <property type="entry name" value="ERT1_acuK_gluconeogen_tf"/>
</dbReference>
<evidence type="ECO:0000256" key="5">
    <source>
        <dbReference type="ARBA" id="ARBA00023163"/>
    </source>
</evidence>